<dbReference type="OrthoDB" id="6259957at2759"/>
<dbReference type="InterPro" id="IPR058912">
    <property type="entry name" value="HTH_animal"/>
</dbReference>
<evidence type="ECO:0000259" key="1">
    <source>
        <dbReference type="PROSITE" id="PS50878"/>
    </source>
</evidence>
<dbReference type="PROSITE" id="PS50878">
    <property type="entry name" value="RT_POL"/>
    <property type="match status" value="1"/>
</dbReference>
<dbReference type="InterPro" id="IPR000477">
    <property type="entry name" value="RT_dom"/>
</dbReference>
<dbReference type="Pfam" id="PF26215">
    <property type="entry name" value="HTH_animal"/>
    <property type="match status" value="1"/>
</dbReference>
<name>A0A817PQ20_9BILA</name>
<dbReference type="PANTHER" id="PTHR21301:SF10">
    <property type="entry name" value="REVERSE TRANSCRIPTASE DOMAIN-CONTAINING PROTEIN"/>
    <property type="match status" value="1"/>
</dbReference>
<feature type="domain" description="Reverse transcriptase" evidence="1">
    <location>
        <begin position="1"/>
        <end position="167"/>
    </location>
</feature>
<comment type="caution">
    <text evidence="2">The sequence shown here is derived from an EMBL/GenBank/DDBJ whole genome shotgun (WGS) entry which is preliminary data.</text>
</comment>
<proteinExistence type="predicted"/>
<protein>
    <recommendedName>
        <fullName evidence="1">Reverse transcriptase domain-containing protein</fullName>
    </recommendedName>
</protein>
<dbReference type="Proteomes" id="UP000663825">
    <property type="component" value="Unassembled WGS sequence"/>
</dbReference>
<dbReference type="PANTHER" id="PTHR21301">
    <property type="entry name" value="REVERSE TRANSCRIPTASE"/>
    <property type="match status" value="1"/>
</dbReference>
<dbReference type="AlphaFoldDB" id="A0A817PQ20"/>
<sequence length="372" mass="43792">MVSFDIENLYTNIPVHEAIEETLDILFKKEKNKGATIIPFNRTQFKKLLEFAVCEVPFRFLNNTYIQQDGVAMGSPLAPILADIFISKLELKLNKFSINKPLIWKRYVDDVFCIFHNSQKISKFLISINKWHKNIKFTLQNEEDDEIAFLDVLIIRDKTNNKYTTTLYKKPTNTNLYMLYESNQSRQYKIGLIRTLVIRILLICSTISHQETELNTLKTTLIHNGYPMHLIKRGIREANCIVNKMNNKKELTQQPPTKKKIYFILPYYGNESLILTQKIKKICKNFIPTSHEKLTEKITRLKEHKKDIKKCSETSNIAKHVHEKNHSFKFDESETLALETNWKRRIVKESLYTEETHGQAINDVKFKLKVFQ</sequence>
<gene>
    <name evidence="2" type="ORF">TIS948_LOCUS10177</name>
</gene>
<accession>A0A817PQ20</accession>
<evidence type="ECO:0000313" key="2">
    <source>
        <dbReference type="EMBL" id="CAF3159632.1"/>
    </source>
</evidence>
<dbReference type="CDD" id="cd00304">
    <property type="entry name" value="RT_like"/>
    <property type="match status" value="1"/>
</dbReference>
<reference evidence="2" key="1">
    <citation type="submission" date="2021-02" db="EMBL/GenBank/DDBJ databases">
        <authorList>
            <person name="Nowell W R."/>
        </authorList>
    </citation>
    <scope>NUCLEOTIDE SEQUENCE</scope>
</reference>
<dbReference type="Pfam" id="PF00078">
    <property type="entry name" value="RVT_1"/>
    <property type="match status" value="1"/>
</dbReference>
<organism evidence="2 3">
    <name type="scientific">Rotaria socialis</name>
    <dbReference type="NCBI Taxonomy" id="392032"/>
    <lineage>
        <taxon>Eukaryota</taxon>
        <taxon>Metazoa</taxon>
        <taxon>Spiralia</taxon>
        <taxon>Gnathifera</taxon>
        <taxon>Rotifera</taxon>
        <taxon>Eurotatoria</taxon>
        <taxon>Bdelloidea</taxon>
        <taxon>Philodinida</taxon>
        <taxon>Philodinidae</taxon>
        <taxon>Rotaria</taxon>
    </lineage>
</organism>
<evidence type="ECO:0000313" key="3">
    <source>
        <dbReference type="Proteomes" id="UP000663825"/>
    </source>
</evidence>
<dbReference type="EMBL" id="CAJNXB010001363">
    <property type="protein sequence ID" value="CAF3159632.1"/>
    <property type="molecule type" value="Genomic_DNA"/>
</dbReference>